<dbReference type="Pfam" id="PF00001">
    <property type="entry name" value="7tm_1"/>
    <property type="match status" value="1"/>
</dbReference>
<name>A0A8C0WJJ8_CASCN</name>
<evidence type="ECO:0000256" key="4">
    <source>
        <dbReference type="ARBA" id="ARBA00023040"/>
    </source>
</evidence>
<keyword evidence="4 8" id="KW-0297">G-protein coupled receptor</keyword>
<dbReference type="GO" id="GO:0016020">
    <property type="term" value="C:membrane"/>
    <property type="evidence" value="ECO:0007669"/>
    <property type="project" value="UniProtKB-SubCell"/>
</dbReference>
<evidence type="ECO:0000313" key="12">
    <source>
        <dbReference type="Proteomes" id="UP001732720"/>
    </source>
</evidence>
<feature type="transmembrane region" description="Helical" evidence="9">
    <location>
        <begin position="131"/>
        <end position="151"/>
    </location>
</feature>
<dbReference type="InterPro" id="IPR000276">
    <property type="entry name" value="GPCR_Rhodpsn"/>
</dbReference>
<dbReference type="GO" id="GO:0050728">
    <property type="term" value="P:negative regulation of inflammatory response"/>
    <property type="evidence" value="ECO:0007669"/>
    <property type="project" value="TreeGrafter"/>
</dbReference>
<keyword evidence="5 9" id="KW-0472">Membrane</keyword>
<dbReference type="SUPFAM" id="SSF81321">
    <property type="entry name" value="Family A G protein-coupled receptor-like"/>
    <property type="match status" value="1"/>
</dbReference>
<feature type="transmembrane region" description="Helical" evidence="9">
    <location>
        <begin position="20"/>
        <end position="40"/>
    </location>
</feature>
<evidence type="ECO:0000313" key="11">
    <source>
        <dbReference type="Ensembl" id="ENSCCNP00000012539.1"/>
    </source>
</evidence>
<evidence type="ECO:0000256" key="5">
    <source>
        <dbReference type="ARBA" id="ARBA00023136"/>
    </source>
</evidence>
<keyword evidence="12" id="KW-1185">Reference proteome</keyword>
<reference evidence="11" key="1">
    <citation type="submission" date="2023-09" db="UniProtKB">
        <authorList>
            <consortium name="Ensembl"/>
        </authorList>
    </citation>
    <scope>IDENTIFICATION</scope>
</reference>
<evidence type="ECO:0000256" key="1">
    <source>
        <dbReference type="ARBA" id="ARBA00004141"/>
    </source>
</evidence>
<organism evidence="11">
    <name type="scientific">Castor canadensis</name>
    <name type="common">American beaver</name>
    <dbReference type="NCBI Taxonomy" id="51338"/>
    <lineage>
        <taxon>Eukaryota</taxon>
        <taxon>Metazoa</taxon>
        <taxon>Chordata</taxon>
        <taxon>Craniata</taxon>
        <taxon>Vertebrata</taxon>
        <taxon>Euteleostomi</taxon>
        <taxon>Mammalia</taxon>
        <taxon>Eutheria</taxon>
        <taxon>Euarchontoglires</taxon>
        <taxon>Glires</taxon>
        <taxon>Rodentia</taxon>
        <taxon>Castorimorpha</taxon>
        <taxon>Castoridae</taxon>
        <taxon>Castor</taxon>
    </lineage>
</organism>
<evidence type="ECO:0000256" key="3">
    <source>
        <dbReference type="ARBA" id="ARBA00022989"/>
    </source>
</evidence>
<evidence type="ECO:0000256" key="8">
    <source>
        <dbReference type="RuleBase" id="RU000688"/>
    </source>
</evidence>
<dbReference type="Gene3D" id="1.20.1070.10">
    <property type="entry name" value="Rhodopsin 7-helix transmembrane proteins"/>
    <property type="match status" value="1"/>
</dbReference>
<dbReference type="InterPro" id="IPR017452">
    <property type="entry name" value="GPCR_Rhodpsn_7TM"/>
</dbReference>
<evidence type="ECO:0000259" key="10">
    <source>
        <dbReference type="PROSITE" id="PS50262"/>
    </source>
</evidence>
<reference evidence="13" key="2">
    <citation type="submission" date="2025-04" db="UniProtKB">
        <authorList>
            <consortium name="RefSeq"/>
        </authorList>
    </citation>
    <scope>IDENTIFICATION</scope>
    <source>
        <tissue evidence="13">Leukocyte</tissue>
    </source>
</reference>
<evidence type="ECO:0000256" key="7">
    <source>
        <dbReference type="ARBA" id="ARBA00023224"/>
    </source>
</evidence>
<keyword evidence="3 9" id="KW-1133">Transmembrane helix</keyword>
<dbReference type="PROSITE" id="PS50262">
    <property type="entry name" value="G_PROTEIN_RECEP_F1_2"/>
    <property type="match status" value="1"/>
</dbReference>
<feature type="transmembrane region" description="Helical" evidence="9">
    <location>
        <begin position="180"/>
        <end position="201"/>
    </location>
</feature>
<keyword evidence="2 8" id="KW-0812">Transmembrane</keyword>
<accession>A0A8C0WJJ8</accession>
<sequence length="319" mass="35671">MSLPNCSVASPEVDTAVGTLLALECGLSLPGNAIALWTFFFRLKMWKPYTVYLFNLVVADLLLSVCLPFLVAFYLNHKVWGLNHTSYQVLVFLLTLSRGVGVAFLAAVALDRYLRVVHPRLKVNLLSPGSARGISGLIWLLMVALTHQGLFGPKTAQNSTDCPSFYPTRESSASATWQEMFFFFQFLLPFGLILFCNTSLIRILQKRLRESHKQPRLQRAKALVTVVLLLFVLCFLPSILARALVHIFRGSQSCPVWRKMVHTSDIAGSLTCLHSALNPAVYCFSNPAFTHSYRKVLSSLRGRRKAVEPPSSDLRDSYS</sequence>
<dbReference type="CTD" id="2853"/>
<evidence type="ECO:0000256" key="2">
    <source>
        <dbReference type="ARBA" id="ARBA00022692"/>
    </source>
</evidence>
<dbReference type="PRINTS" id="PR00237">
    <property type="entry name" value="GPCRRHODOPSN"/>
</dbReference>
<dbReference type="InterPro" id="IPR051893">
    <property type="entry name" value="HCARs"/>
</dbReference>
<feature type="transmembrane region" description="Helical" evidence="9">
    <location>
        <begin position="52"/>
        <end position="75"/>
    </location>
</feature>
<dbReference type="GeneID" id="109676190"/>
<dbReference type="AlphaFoldDB" id="A0A8C0WJJ8"/>
<comment type="subcellular location">
    <subcellularLocation>
        <location evidence="1">Membrane</location>
        <topology evidence="1">Multi-pass membrane protein</topology>
    </subcellularLocation>
</comment>
<dbReference type="PANTHER" id="PTHR46048:SF7">
    <property type="entry name" value="12-(S)-HYDROXY-5,8,10,14-EICOSATETRAENOIC ACID RECEPTOR"/>
    <property type="match status" value="1"/>
</dbReference>
<proteinExistence type="inferred from homology"/>
<dbReference type="RefSeq" id="XP_020008281.1">
    <property type="nucleotide sequence ID" value="XM_020152692.1"/>
</dbReference>
<evidence type="ECO:0000313" key="13">
    <source>
        <dbReference type="RefSeq" id="XP_020008281.1"/>
    </source>
</evidence>
<dbReference type="OrthoDB" id="8895966at2759"/>
<dbReference type="KEGG" id="ccan:109676190"/>
<evidence type="ECO:0000256" key="6">
    <source>
        <dbReference type="ARBA" id="ARBA00023170"/>
    </source>
</evidence>
<keyword evidence="6 8" id="KW-0675">Receptor</keyword>
<dbReference type="Ensembl" id="ENSCCNT00000016466.1">
    <property type="protein sequence ID" value="ENSCCNP00000012539.1"/>
    <property type="gene ID" value="ENSCCNG00000013027.1"/>
</dbReference>
<feature type="transmembrane region" description="Helical" evidence="9">
    <location>
        <begin position="222"/>
        <end position="245"/>
    </location>
</feature>
<feature type="domain" description="G-protein coupled receptors family 1 profile" evidence="10">
    <location>
        <begin position="31"/>
        <end position="282"/>
    </location>
</feature>
<feature type="transmembrane region" description="Helical" evidence="9">
    <location>
        <begin position="87"/>
        <end position="110"/>
    </location>
</feature>
<dbReference type="GO" id="GO:0045125">
    <property type="term" value="F:bioactive lipid receptor activity"/>
    <property type="evidence" value="ECO:0007669"/>
    <property type="project" value="TreeGrafter"/>
</dbReference>
<dbReference type="PANTHER" id="PTHR46048">
    <property type="entry name" value="HYDROXYCARBOXYLIC ACID RECEPTOR 2"/>
    <property type="match status" value="1"/>
</dbReference>
<dbReference type="PROSITE" id="PS00237">
    <property type="entry name" value="G_PROTEIN_RECEP_F1_1"/>
    <property type="match status" value="1"/>
</dbReference>
<keyword evidence="7 8" id="KW-0807">Transducer</keyword>
<dbReference type="Proteomes" id="UP001732720">
    <property type="component" value="Chromosome 1"/>
</dbReference>
<gene>
    <name evidence="11 13" type="primary">Gpr31</name>
</gene>
<comment type="similarity">
    <text evidence="8">Belongs to the G-protein coupled receptor 1 family.</text>
</comment>
<evidence type="ECO:0000256" key="9">
    <source>
        <dbReference type="SAM" id="Phobius"/>
    </source>
</evidence>
<protein>
    <submittedName>
        <fullName evidence="13">12-(S)-hydroxy-5,8,10,14-eicosatetraenoic acid receptor</fullName>
    </submittedName>
</protein>